<sequence>MAIVPIRRRPLSFTQPVRIGLFYRTADAVVLSLASNSTSCWLQPTPQFKLFRVAKGSKGLLCGSLKQLDSNSSNFSIEFVACSTLLRSLVSFPVSGRSHSRLALSCDFLRLERQHSVADTQPQDPMESKLKAQTPLSMTLCIVFIVCSVAVFCSVIYGVYRYRFCFRVTGASIDCSAEQRTVTVQLSRADVLRTWQPSGAHCRWWESRQSETNRFPAAVRSGPRWLVMQLRQPMMLEAVSVRDW</sequence>
<evidence type="ECO:0000313" key="2">
    <source>
        <dbReference type="Proteomes" id="UP000095280"/>
    </source>
</evidence>
<proteinExistence type="predicted"/>
<evidence type="ECO:0000256" key="1">
    <source>
        <dbReference type="SAM" id="Phobius"/>
    </source>
</evidence>
<dbReference type="WBParaSite" id="maker-uti_cns_0013996-snap-gene-0.6-mRNA-1">
    <property type="protein sequence ID" value="maker-uti_cns_0013996-snap-gene-0.6-mRNA-1"/>
    <property type="gene ID" value="maker-uti_cns_0013996-snap-gene-0.6"/>
</dbReference>
<protein>
    <submittedName>
        <fullName evidence="3">Transmembrane protein</fullName>
    </submittedName>
</protein>
<keyword evidence="1" id="KW-0472">Membrane</keyword>
<accession>A0A1I8ILB8</accession>
<evidence type="ECO:0000313" key="3">
    <source>
        <dbReference type="WBParaSite" id="maker-uti_cns_0013996-snap-gene-0.6-mRNA-1"/>
    </source>
</evidence>
<keyword evidence="1" id="KW-1133">Transmembrane helix</keyword>
<keyword evidence="1" id="KW-0812">Transmembrane</keyword>
<feature type="transmembrane region" description="Helical" evidence="1">
    <location>
        <begin position="136"/>
        <end position="160"/>
    </location>
</feature>
<organism evidence="2 3">
    <name type="scientific">Macrostomum lignano</name>
    <dbReference type="NCBI Taxonomy" id="282301"/>
    <lineage>
        <taxon>Eukaryota</taxon>
        <taxon>Metazoa</taxon>
        <taxon>Spiralia</taxon>
        <taxon>Lophotrochozoa</taxon>
        <taxon>Platyhelminthes</taxon>
        <taxon>Rhabditophora</taxon>
        <taxon>Macrostomorpha</taxon>
        <taxon>Macrostomida</taxon>
        <taxon>Macrostomidae</taxon>
        <taxon>Macrostomum</taxon>
    </lineage>
</organism>
<name>A0A1I8ILB8_9PLAT</name>
<keyword evidence="2" id="KW-1185">Reference proteome</keyword>
<dbReference type="Proteomes" id="UP000095280">
    <property type="component" value="Unplaced"/>
</dbReference>
<reference evidence="3" key="1">
    <citation type="submission" date="2016-11" db="UniProtKB">
        <authorList>
            <consortium name="WormBaseParasite"/>
        </authorList>
    </citation>
    <scope>IDENTIFICATION</scope>
</reference>
<dbReference type="AlphaFoldDB" id="A0A1I8ILB8"/>